<feature type="compositionally biased region" description="Pro residues" evidence="9">
    <location>
        <begin position="85"/>
        <end position="106"/>
    </location>
</feature>
<feature type="domain" description="B box-type" evidence="10">
    <location>
        <begin position="189"/>
        <end position="236"/>
    </location>
</feature>
<dbReference type="CDD" id="cd19821">
    <property type="entry name" value="Bbox1_BBX-like"/>
    <property type="match status" value="2"/>
</dbReference>
<evidence type="ECO:0000259" key="10">
    <source>
        <dbReference type="PROSITE" id="PS50119"/>
    </source>
</evidence>
<feature type="compositionally biased region" description="Polar residues" evidence="9">
    <location>
        <begin position="425"/>
        <end position="447"/>
    </location>
</feature>
<keyword evidence="6 8" id="KW-0539">Nucleus</keyword>
<feature type="region of interest" description="Disordered" evidence="9">
    <location>
        <begin position="31"/>
        <end position="143"/>
    </location>
</feature>
<keyword evidence="7" id="KW-0863">Zinc-finger</keyword>
<feature type="domain" description="CCT" evidence="11">
    <location>
        <begin position="482"/>
        <end position="525"/>
    </location>
</feature>
<name>A0A6U0MLY0_9VIRI</name>
<feature type="compositionally biased region" description="Basic and acidic residues" evidence="9">
    <location>
        <begin position="58"/>
        <end position="74"/>
    </location>
</feature>
<organism evidence="12">
    <name type="scientific">Prasinoderma coloniale</name>
    <dbReference type="NCBI Taxonomy" id="156133"/>
    <lineage>
        <taxon>Eukaryota</taxon>
        <taxon>Viridiplantae</taxon>
        <taxon>Prasinodermophyta</taxon>
        <taxon>Prasinodermophyceae</taxon>
        <taxon>Prasinodermales</taxon>
        <taxon>Prasinodermaceae</taxon>
        <taxon>Prasinoderma</taxon>
    </lineage>
</organism>
<evidence type="ECO:0000256" key="1">
    <source>
        <dbReference type="ARBA" id="ARBA00004123"/>
    </source>
</evidence>
<dbReference type="AlphaFoldDB" id="A0A6U0MLY0"/>
<reference evidence="12" key="1">
    <citation type="submission" date="2021-01" db="EMBL/GenBank/DDBJ databases">
        <authorList>
            <person name="Corre E."/>
            <person name="Pelletier E."/>
            <person name="Niang G."/>
            <person name="Scheremetjew M."/>
            <person name="Finn R."/>
            <person name="Kale V."/>
            <person name="Holt S."/>
            <person name="Cochrane G."/>
            <person name="Meng A."/>
            <person name="Brown T."/>
            <person name="Cohen L."/>
        </authorList>
    </citation>
    <scope>NUCLEOTIDE SEQUENCE</scope>
    <source>
        <strain evidence="12">CCMP1413</strain>
    </source>
</reference>
<evidence type="ECO:0000313" key="12">
    <source>
        <dbReference type="EMBL" id="CAD8232596.1"/>
    </source>
</evidence>
<evidence type="ECO:0000259" key="11">
    <source>
        <dbReference type="PROSITE" id="PS51017"/>
    </source>
</evidence>
<evidence type="ECO:0008006" key="14">
    <source>
        <dbReference type="Google" id="ProtNLM"/>
    </source>
</evidence>
<dbReference type="Pfam" id="PF06203">
    <property type="entry name" value="CCT"/>
    <property type="match status" value="1"/>
</dbReference>
<dbReference type="PANTHER" id="PTHR31717:SF45">
    <property type="entry name" value="ZINC FINGER PROTEIN CONSTANS-LIKE 14-RELATED"/>
    <property type="match status" value="1"/>
</dbReference>
<evidence type="ECO:0000256" key="8">
    <source>
        <dbReference type="PROSITE-ProRule" id="PRU00357"/>
    </source>
</evidence>
<accession>A0A6U0MLY0</accession>
<evidence type="ECO:0000256" key="9">
    <source>
        <dbReference type="SAM" id="MobiDB-lite"/>
    </source>
</evidence>
<keyword evidence="4" id="KW-0677">Repeat</keyword>
<feature type="compositionally biased region" description="Low complexity" evidence="9">
    <location>
        <begin position="121"/>
        <end position="140"/>
    </location>
</feature>
<dbReference type="InterPro" id="IPR010402">
    <property type="entry name" value="CCT_domain"/>
</dbReference>
<protein>
    <recommendedName>
        <fullName evidence="14">B box-type domain-containing protein</fullName>
    </recommendedName>
</protein>
<evidence type="ECO:0000256" key="3">
    <source>
        <dbReference type="ARBA" id="ARBA00022723"/>
    </source>
</evidence>
<evidence type="ECO:0000256" key="7">
    <source>
        <dbReference type="PROSITE-ProRule" id="PRU00024"/>
    </source>
</evidence>
<dbReference type="GO" id="GO:0006355">
    <property type="term" value="P:regulation of DNA-templated transcription"/>
    <property type="evidence" value="ECO:0007669"/>
    <property type="project" value="UniProtKB-ARBA"/>
</dbReference>
<evidence type="ECO:0000256" key="4">
    <source>
        <dbReference type="ARBA" id="ARBA00022737"/>
    </source>
</evidence>
<evidence type="ECO:0000256" key="6">
    <source>
        <dbReference type="ARBA" id="ARBA00023242"/>
    </source>
</evidence>
<dbReference type="EMBL" id="HBDZ01003354">
    <property type="protein sequence ID" value="CAD8232598.1"/>
    <property type="molecule type" value="Transcribed_RNA"/>
</dbReference>
<dbReference type="PROSITE" id="PS51017">
    <property type="entry name" value="CCT"/>
    <property type="match status" value="1"/>
</dbReference>
<keyword evidence="5" id="KW-0862">Zinc</keyword>
<keyword evidence="3" id="KW-0479">Metal-binding</keyword>
<dbReference type="InterPro" id="IPR049808">
    <property type="entry name" value="CONSTANS-like_Bbox1"/>
</dbReference>
<comment type="subcellular location">
    <subcellularLocation>
        <location evidence="1 8">Nucleus</location>
    </subcellularLocation>
</comment>
<dbReference type="Pfam" id="PF00643">
    <property type="entry name" value="zf-B_box"/>
    <property type="match status" value="2"/>
</dbReference>
<feature type="region of interest" description="Disordered" evidence="9">
    <location>
        <begin position="425"/>
        <end position="552"/>
    </location>
</feature>
<feature type="compositionally biased region" description="Basic and acidic residues" evidence="9">
    <location>
        <begin position="477"/>
        <end position="489"/>
    </location>
</feature>
<gene>
    <name evidence="12" type="ORF">PCOL08062_LOCUS2594</name>
    <name evidence="13" type="ORF">PCOL08062_LOCUS2595</name>
</gene>
<dbReference type="PROSITE" id="PS50119">
    <property type="entry name" value="ZF_BBOX"/>
    <property type="match status" value="2"/>
</dbReference>
<feature type="domain" description="B box-type" evidence="10">
    <location>
        <begin position="146"/>
        <end position="193"/>
    </location>
</feature>
<evidence type="ECO:0000313" key="13">
    <source>
        <dbReference type="EMBL" id="CAD8232598.1"/>
    </source>
</evidence>
<feature type="compositionally biased region" description="Polar residues" evidence="9">
    <location>
        <begin position="465"/>
        <end position="475"/>
    </location>
</feature>
<dbReference type="GO" id="GO:0005634">
    <property type="term" value="C:nucleus"/>
    <property type="evidence" value="ECO:0007669"/>
    <property type="project" value="UniProtKB-SubCell"/>
</dbReference>
<dbReference type="GO" id="GO:0008270">
    <property type="term" value="F:zinc ion binding"/>
    <property type="evidence" value="ECO:0007669"/>
    <property type="project" value="UniProtKB-KW"/>
</dbReference>
<proteinExistence type="inferred from homology"/>
<evidence type="ECO:0000256" key="5">
    <source>
        <dbReference type="ARBA" id="ARBA00022833"/>
    </source>
</evidence>
<dbReference type="PANTHER" id="PTHR31717">
    <property type="entry name" value="ZINC FINGER PROTEIN CONSTANS-LIKE 10"/>
    <property type="match status" value="1"/>
</dbReference>
<dbReference type="EMBL" id="HBDZ01003353">
    <property type="protein sequence ID" value="CAD8232596.1"/>
    <property type="molecule type" value="Transcribed_RNA"/>
</dbReference>
<dbReference type="SMART" id="SM00336">
    <property type="entry name" value="BBOX"/>
    <property type="match status" value="2"/>
</dbReference>
<evidence type="ECO:0000256" key="2">
    <source>
        <dbReference type="ARBA" id="ARBA00010024"/>
    </source>
</evidence>
<dbReference type="InterPro" id="IPR000315">
    <property type="entry name" value="Znf_B-box"/>
</dbReference>
<sequence length="552" mass="59976">MSTAESAVESIWLEQEAATCAVSAHDMRQEVLHSMQKQHRQHPSVLRLPQQQHHHQQRQQERQQQRQRSPEQHHLAQTPSQEPSRSPPRPPLPPPQPQTQPPPQPAPVSQERMRQARMRTPHPQQHGSDQQQRQHQQQQPSIMKRARPATCMYCHSQAAVLFCCSDEAALCRLCDGIVHSANDIVARHARWPLCDKCGAKPATMYCEGERAALCKQCDQEYHKSNPTLASHARLPIDPITGGDSSGGGRDSPLFAGDAYYAAVPPPSLPQGHGRSEHMQLARQASLTGLDGLYQVAAQPDAVTGDTTLDTAFDYAANADIDILGASGTLDDALLLFGEAPLVDQSKRQASEFHDWLEALIEESQAPAGQFSQSAHIAGLAGSMSGNFDYASQRTKWAAGSAGSGGHLAGDDASRMWHLARSGQTVGGNAQITEPSTGGAARQSTTTRGAGAPYGTAKEAHDPGSQLPSLHATQQFDAYRRPRAESVARFREKRRQQQSYGTTIRYASRKVYADSRPRGRGKLAKTEENAQGCPPSSDDTQGGSAGAQPRISE</sequence>
<comment type="similarity">
    <text evidence="2">Belongs to the CONSTANS family.</text>
</comment>